<dbReference type="OrthoDB" id="2675985at2"/>
<keyword evidence="3" id="KW-1185">Reference proteome</keyword>
<dbReference type="Proteomes" id="UP000293142">
    <property type="component" value="Unassembled WGS sequence"/>
</dbReference>
<feature type="chain" id="PRO_5020299411" description="DUF916 domain-containing protein" evidence="1">
    <location>
        <begin position="29"/>
        <end position="708"/>
    </location>
</feature>
<dbReference type="EMBL" id="SIRE01000010">
    <property type="protein sequence ID" value="TBL78207.1"/>
    <property type="molecule type" value="Genomic_DNA"/>
</dbReference>
<sequence length="708" mass="78580">MMHRTRTRLLVLLLGIALMIGAIPPAYADGGAASGTDDGGIPTLGTVNITDNSYFELRDLNILHDQGGKNVAFTVTIHNNDAADLMFIDYWVHLLTKSGNQISVRMLPKDKDKNRVTPKATMDIGFYATVNEETELSDLVFQFIKWDFSLPSFERKIGEISVPDSYSVVTPAGSSRIVKMNGIPMKTSIKKLLVSKNEKDYNATVIVIMQNVGNKSIAIPAYQFALRTSEGYLYPLDAKNIKDLTINPQVDKEIEMSGTIPIAVQPNDWQLVVVENVADLKMNLGVAYYELPAVSQTDGGDIGKEYNFSTKKGLYTAKVMTFNRLPWEDQDMLTANLVLQNKQSDALPIPALTGYFELDDAVNVEAKLIQTDKIIGLPVGSEANYQFIGKMPYTYTFSKVKLVLQEKESDTVINDLLEFTGSSELMNMPYNNVGETFVSSHLGRSAGYQVRSVQTLQGDTTDTLLAQLEVANLEKRYTGVTRLIAQFKAPDGSIYPAAVTNIQNKVKPGGKALLFVSANVPKGVSPSGMHIIIGEAITEGKLSEKDAVPDGYINASAYWLPQERVAVQANLTKVDLAPYTLTVNHITTWLKLGELKLTFNYELTKDALVETNTEGRKLVFTFDDEKGNKTFTREFDFKDFDGAKPNDGTKDTKIRLGKTDGFEIIETDQDLIFKLETLKTYRLSVYDSFQGQKKLLASQKIDWFTTTD</sequence>
<dbReference type="AlphaFoldDB" id="A0A4Q9DU34"/>
<feature type="signal peptide" evidence="1">
    <location>
        <begin position="1"/>
        <end position="28"/>
    </location>
</feature>
<accession>A0A4Q9DU34</accession>
<evidence type="ECO:0000313" key="3">
    <source>
        <dbReference type="Proteomes" id="UP000293142"/>
    </source>
</evidence>
<evidence type="ECO:0000256" key="1">
    <source>
        <dbReference type="SAM" id="SignalP"/>
    </source>
</evidence>
<evidence type="ECO:0000313" key="2">
    <source>
        <dbReference type="EMBL" id="TBL78207.1"/>
    </source>
</evidence>
<organism evidence="2 3">
    <name type="scientific">Paenibacillus thalictri</name>
    <dbReference type="NCBI Taxonomy" id="2527873"/>
    <lineage>
        <taxon>Bacteria</taxon>
        <taxon>Bacillati</taxon>
        <taxon>Bacillota</taxon>
        <taxon>Bacilli</taxon>
        <taxon>Bacillales</taxon>
        <taxon>Paenibacillaceae</taxon>
        <taxon>Paenibacillus</taxon>
    </lineage>
</organism>
<evidence type="ECO:0008006" key="4">
    <source>
        <dbReference type="Google" id="ProtNLM"/>
    </source>
</evidence>
<gene>
    <name evidence="2" type="ORF">EYB31_15130</name>
</gene>
<name>A0A4Q9DU34_9BACL</name>
<reference evidence="2 3" key="1">
    <citation type="submission" date="2019-02" db="EMBL/GenBank/DDBJ databases">
        <title>Paenibacillus sp. nov., isolated from surface-sterilized tissue of Thalictrum simplex L.</title>
        <authorList>
            <person name="Tuo L."/>
        </authorList>
    </citation>
    <scope>NUCLEOTIDE SEQUENCE [LARGE SCALE GENOMIC DNA]</scope>
    <source>
        <strain evidence="2 3">N2SHLJ1</strain>
    </source>
</reference>
<protein>
    <recommendedName>
        <fullName evidence="4">DUF916 domain-containing protein</fullName>
    </recommendedName>
</protein>
<proteinExistence type="predicted"/>
<keyword evidence="1" id="KW-0732">Signal</keyword>
<comment type="caution">
    <text evidence="2">The sequence shown here is derived from an EMBL/GenBank/DDBJ whole genome shotgun (WGS) entry which is preliminary data.</text>
</comment>